<accession>A0ABD3D293</accession>
<dbReference type="GO" id="GO:0015031">
    <property type="term" value="P:protein transport"/>
    <property type="evidence" value="ECO:0007669"/>
    <property type="project" value="UniProtKB-KW"/>
</dbReference>
<name>A0ABD3D293_9LAMI</name>
<protein>
    <recommendedName>
        <fullName evidence="3">Exocyst subunit Exo70 family protein</fullName>
    </recommendedName>
</protein>
<dbReference type="PANTHER" id="PTHR12542:SF142">
    <property type="entry name" value="EXOCYST SUBUNIT EXO70 FAMILY PROTEIN"/>
    <property type="match status" value="1"/>
</dbReference>
<dbReference type="InterPro" id="IPR016159">
    <property type="entry name" value="Cullin_repeat-like_dom_sf"/>
</dbReference>
<dbReference type="Pfam" id="PF03081">
    <property type="entry name" value="Exo70_C"/>
    <property type="match status" value="1"/>
</dbReference>
<reference evidence="7" key="1">
    <citation type="journal article" date="2024" name="IScience">
        <title>Strigolactones Initiate the Formation of Haustorium-like Structures in Castilleja.</title>
        <authorList>
            <person name="Buerger M."/>
            <person name="Peterson D."/>
            <person name="Chory J."/>
        </authorList>
    </citation>
    <scope>NUCLEOTIDE SEQUENCE [LARGE SCALE GENOMIC DNA]</scope>
</reference>
<dbReference type="EMBL" id="JAVIJP010000028">
    <property type="protein sequence ID" value="KAL3635065.1"/>
    <property type="molecule type" value="Genomic_DNA"/>
</dbReference>
<dbReference type="AlphaFoldDB" id="A0ABD3D293"/>
<gene>
    <name evidence="6" type="ORF">CASFOL_022119</name>
</gene>
<dbReference type="Gene3D" id="1.20.1280.170">
    <property type="entry name" value="Exocyst complex component Exo70"/>
    <property type="match status" value="1"/>
</dbReference>
<comment type="caution">
    <text evidence="6">The sequence shown here is derived from an EMBL/GenBank/DDBJ whole genome shotgun (WGS) entry which is preliminary data.</text>
</comment>
<keyword evidence="2 3" id="KW-0813">Transport</keyword>
<evidence type="ECO:0000256" key="1">
    <source>
        <dbReference type="ARBA" id="ARBA00006756"/>
    </source>
</evidence>
<dbReference type="SUPFAM" id="SSF74788">
    <property type="entry name" value="Cullin repeat-like"/>
    <property type="match status" value="1"/>
</dbReference>
<dbReference type="InterPro" id="IPR046364">
    <property type="entry name" value="Exo70_C"/>
</dbReference>
<comment type="function">
    <text evidence="3">Component of the exocyst complex.</text>
</comment>
<feature type="domain" description="Exocyst complex subunit Exo70 C-terminal" evidence="5">
    <location>
        <begin position="194"/>
        <end position="533"/>
    </location>
</feature>
<organism evidence="6 7">
    <name type="scientific">Castilleja foliolosa</name>
    <dbReference type="NCBI Taxonomy" id="1961234"/>
    <lineage>
        <taxon>Eukaryota</taxon>
        <taxon>Viridiplantae</taxon>
        <taxon>Streptophyta</taxon>
        <taxon>Embryophyta</taxon>
        <taxon>Tracheophyta</taxon>
        <taxon>Spermatophyta</taxon>
        <taxon>Magnoliopsida</taxon>
        <taxon>eudicotyledons</taxon>
        <taxon>Gunneridae</taxon>
        <taxon>Pentapetalae</taxon>
        <taxon>asterids</taxon>
        <taxon>lamiids</taxon>
        <taxon>Lamiales</taxon>
        <taxon>Orobanchaceae</taxon>
        <taxon>Pedicularideae</taxon>
        <taxon>Castillejinae</taxon>
        <taxon>Castilleja</taxon>
    </lineage>
</organism>
<dbReference type="PANTHER" id="PTHR12542">
    <property type="entry name" value="EXOCYST COMPLEX PROTEIN EXO70"/>
    <property type="match status" value="1"/>
</dbReference>
<sequence length="550" mass="62786">MFSYSDILCLNLTPTNVMPTMTVLSRLEDEFRQVLIRNTLPLDPDSLHRSSLSSSTDATVNTSFSDEFRHVLIGNTVPLGLHPSPLSSSTAATVNSSFSDDSNESPDDVSSHGSGVSFGVDVMSIKLIHPDAVVELREIADRMIRSGYEKECCQVYSSVRRDVLYEHMTFLGVEKLSIEELQRIELGSLDDKIKKWIQDVKIVVRGLLSSEKYLCEQILDGSALINDCFLETSKGCVMQLLNFGEAVVIGMRSMEKLFMILDMYDAWSEVFPYLRSLYDGDIVREAKRVLGGLGEVAIGTFLEFENSIHGDISRKPIQNGEIHLLVRYVMNNAELLVDYSDTINSLLESESMTLFDHRLLVLVTSLVSNVEEKSRMYEDNAIRNIFLMNNMLYIVQRVKGSELRNILGDDWIRKRQGLIQQHATQYLRSSWSKALSCLNDEGIFGSSSNAKKAILKERFKSFNACFEDNYRMQTAWKVQDLQLRDELRISISGTVISAYRTFWGRFRSLLENERRAGRYMKYTPEDLENYLLDLFEGTPLNLHRMRRKST</sequence>
<evidence type="ECO:0000313" key="7">
    <source>
        <dbReference type="Proteomes" id="UP001632038"/>
    </source>
</evidence>
<dbReference type="Proteomes" id="UP001632038">
    <property type="component" value="Unassembled WGS sequence"/>
</dbReference>
<evidence type="ECO:0000313" key="6">
    <source>
        <dbReference type="EMBL" id="KAL3635065.1"/>
    </source>
</evidence>
<dbReference type="InterPro" id="IPR004140">
    <property type="entry name" value="Exo70"/>
</dbReference>
<keyword evidence="3" id="KW-0268">Exocytosis</keyword>
<keyword evidence="3" id="KW-0653">Protein transport</keyword>
<feature type="region of interest" description="Disordered" evidence="4">
    <location>
        <begin position="92"/>
        <end position="112"/>
    </location>
</feature>
<evidence type="ECO:0000256" key="2">
    <source>
        <dbReference type="ARBA" id="ARBA00022448"/>
    </source>
</evidence>
<dbReference type="GO" id="GO:0006887">
    <property type="term" value="P:exocytosis"/>
    <property type="evidence" value="ECO:0007669"/>
    <property type="project" value="UniProtKB-KW"/>
</dbReference>
<evidence type="ECO:0000256" key="3">
    <source>
        <dbReference type="RuleBase" id="RU365026"/>
    </source>
</evidence>
<evidence type="ECO:0000259" key="5">
    <source>
        <dbReference type="Pfam" id="PF03081"/>
    </source>
</evidence>
<evidence type="ECO:0000256" key="4">
    <source>
        <dbReference type="SAM" id="MobiDB-lite"/>
    </source>
</evidence>
<comment type="similarity">
    <text evidence="1 3">Belongs to the EXO70 family.</text>
</comment>
<proteinExistence type="inferred from homology"/>
<keyword evidence="7" id="KW-1185">Reference proteome</keyword>